<keyword evidence="3 5" id="KW-1133">Transmembrane helix</keyword>
<dbReference type="GO" id="GO:0016020">
    <property type="term" value="C:membrane"/>
    <property type="evidence" value="ECO:0007669"/>
    <property type="project" value="UniProtKB-SubCell"/>
</dbReference>
<dbReference type="RefSeq" id="WP_097055296.1">
    <property type="nucleotide sequence ID" value="NZ_OCMF01000001.1"/>
</dbReference>
<keyword evidence="2 5" id="KW-0812">Transmembrane</keyword>
<dbReference type="OrthoDB" id="7425328at2"/>
<dbReference type="Proteomes" id="UP000219193">
    <property type="component" value="Unassembled WGS sequence"/>
</dbReference>
<feature type="transmembrane region" description="Helical" evidence="5">
    <location>
        <begin position="12"/>
        <end position="32"/>
    </location>
</feature>
<dbReference type="Pfam" id="PF07681">
    <property type="entry name" value="DoxX"/>
    <property type="match status" value="1"/>
</dbReference>
<evidence type="ECO:0000313" key="7">
    <source>
        <dbReference type="Proteomes" id="UP000219193"/>
    </source>
</evidence>
<evidence type="ECO:0000256" key="3">
    <source>
        <dbReference type="ARBA" id="ARBA00022989"/>
    </source>
</evidence>
<dbReference type="EMBL" id="OCMF01000001">
    <property type="protein sequence ID" value="SOC79571.1"/>
    <property type="molecule type" value="Genomic_DNA"/>
</dbReference>
<name>A0A285X2I9_9FLAO</name>
<keyword evidence="4 5" id="KW-0472">Membrane</keyword>
<gene>
    <name evidence="6" type="ORF">SAMN06296241_1100</name>
</gene>
<keyword evidence="7" id="KW-1185">Reference proteome</keyword>
<evidence type="ECO:0000256" key="4">
    <source>
        <dbReference type="ARBA" id="ARBA00023136"/>
    </source>
</evidence>
<evidence type="ECO:0000313" key="6">
    <source>
        <dbReference type="EMBL" id="SOC79571.1"/>
    </source>
</evidence>
<evidence type="ECO:0000256" key="5">
    <source>
        <dbReference type="SAM" id="Phobius"/>
    </source>
</evidence>
<proteinExistence type="predicted"/>
<feature type="transmembrane region" description="Helical" evidence="5">
    <location>
        <begin position="82"/>
        <end position="100"/>
    </location>
</feature>
<accession>A0A285X2I9</accession>
<feature type="transmembrane region" description="Helical" evidence="5">
    <location>
        <begin position="106"/>
        <end position="124"/>
    </location>
</feature>
<evidence type="ECO:0000256" key="2">
    <source>
        <dbReference type="ARBA" id="ARBA00022692"/>
    </source>
</evidence>
<evidence type="ECO:0000256" key="1">
    <source>
        <dbReference type="ARBA" id="ARBA00004141"/>
    </source>
</evidence>
<dbReference type="AlphaFoldDB" id="A0A285X2I9"/>
<reference evidence="7" key="1">
    <citation type="submission" date="2017-09" db="EMBL/GenBank/DDBJ databases">
        <authorList>
            <person name="Varghese N."/>
            <person name="Submissions S."/>
        </authorList>
    </citation>
    <scope>NUCLEOTIDE SEQUENCE [LARGE SCALE GENOMIC DNA]</scope>
    <source>
        <strain evidence="7">CGMCC 1.12641</strain>
    </source>
</reference>
<dbReference type="InterPro" id="IPR032808">
    <property type="entry name" value="DoxX"/>
</dbReference>
<sequence length="149" mass="16265">MTTQISVSRRSIRVLRVMLSGIFLIASANHLMNVEQTAKRIDAASMKGFAYLFGDPEILVILSGIVMLVAGLAFFAGFRTRWAAAILLSVLIPITLTIQVGQAHTMGPLFKNIAIMGGLLFFILNDFTKETITETNPAQPELSIKNKAL</sequence>
<comment type="subcellular location">
    <subcellularLocation>
        <location evidence="1">Membrane</location>
        <topology evidence="1">Multi-pass membrane protein</topology>
    </subcellularLocation>
</comment>
<feature type="transmembrane region" description="Helical" evidence="5">
    <location>
        <begin position="58"/>
        <end position="75"/>
    </location>
</feature>
<protein>
    <submittedName>
        <fullName evidence="6">Putative oxidoreductase</fullName>
    </submittedName>
</protein>
<organism evidence="6 7">
    <name type="scientific">Salinimicrobium sediminis</name>
    <dbReference type="NCBI Taxonomy" id="1343891"/>
    <lineage>
        <taxon>Bacteria</taxon>
        <taxon>Pseudomonadati</taxon>
        <taxon>Bacteroidota</taxon>
        <taxon>Flavobacteriia</taxon>
        <taxon>Flavobacteriales</taxon>
        <taxon>Flavobacteriaceae</taxon>
        <taxon>Salinimicrobium</taxon>
    </lineage>
</organism>